<name>A0ABS3BGJ4_9GAMM</name>
<reference evidence="1 2" key="1">
    <citation type="submission" date="2021-02" db="EMBL/GenBank/DDBJ databases">
        <title>PHA producing bacteria isolated from coastal sediment in Guangdong, Shenzhen.</title>
        <authorList>
            <person name="Zheng W."/>
            <person name="Yu S."/>
            <person name="Huang Y."/>
        </authorList>
    </citation>
    <scope>NUCLEOTIDE SEQUENCE [LARGE SCALE GENOMIC DNA]</scope>
    <source>
        <strain evidence="1 2">TN21-5</strain>
    </source>
</reference>
<dbReference type="Proteomes" id="UP000664344">
    <property type="component" value="Unassembled WGS sequence"/>
</dbReference>
<proteinExistence type="predicted"/>
<sequence>MLNSSEDDCRGSMRHKAVIFLDICARGNGSKVVEQPIFRLRLGARPGAATIVYRELTERASLGQLPPTLHGAEVGLSVNHPTDKRYDCCFHSDNGWFGEERTIEASLSCTF</sequence>
<protein>
    <submittedName>
        <fullName evidence="1">Uncharacterized protein</fullName>
    </submittedName>
</protein>
<evidence type="ECO:0000313" key="2">
    <source>
        <dbReference type="Proteomes" id="UP000664344"/>
    </source>
</evidence>
<evidence type="ECO:0000313" key="1">
    <source>
        <dbReference type="EMBL" id="MBN7770016.1"/>
    </source>
</evidence>
<accession>A0ABS3BGJ4</accession>
<dbReference type="RefSeq" id="WP_206557358.1">
    <property type="nucleotide sequence ID" value="NZ_JAFKDB010000012.1"/>
</dbReference>
<comment type="caution">
    <text evidence="1">The sequence shown here is derived from an EMBL/GenBank/DDBJ whole genome shotgun (WGS) entry which is preliminary data.</text>
</comment>
<dbReference type="EMBL" id="JAFKDB010000012">
    <property type="protein sequence ID" value="MBN7770016.1"/>
    <property type="molecule type" value="Genomic_DNA"/>
</dbReference>
<keyword evidence="2" id="KW-1185">Reference proteome</keyword>
<gene>
    <name evidence="1" type="ORF">JYP53_08895</name>
</gene>
<organism evidence="1 2">
    <name type="scientific">Marinobacter daepoensis</name>
    <dbReference type="NCBI Taxonomy" id="262077"/>
    <lineage>
        <taxon>Bacteria</taxon>
        <taxon>Pseudomonadati</taxon>
        <taxon>Pseudomonadota</taxon>
        <taxon>Gammaproteobacteria</taxon>
        <taxon>Pseudomonadales</taxon>
        <taxon>Marinobacteraceae</taxon>
        <taxon>Marinobacter</taxon>
    </lineage>
</organism>